<dbReference type="Proteomes" id="UP000242715">
    <property type="component" value="Unassembled WGS sequence"/>
</dbReference>
<dbReference type="EMBL" id="DF973302">
    <property type="protein sequence ID" value="GAU25055.1"/>
    <property type="molecule type" value="Genomic_DNA"/>
</dbReference>
<proteinExistence type="predicted"/>
<keyword evidence="1" id="KW-0175">Coiled coil</keyword>
<gene>
    <name evidence="2" type="ORF">TSUD_257490</name>
</gene>
<dbReference type="AlphaFoldDB" id="A0A2Z6MNE8"/>
<evidence type="ECO:0000313" key="2">
    <source>
        <dbReference type="EMBL" id="GAU25055.1"/>
    </source>
</evidence>
<organism evidence="2 3">
    <name type="scientific">Trifolium subterraneum</name>
    <name type="common">Subterranean clover</name>
    <dbReference type="NCBI Taxonomy" id="3900"/>
    <lineage>
        <taxon>Eukaryota</taxon>
        <taxon>Viridiplantae</taxon>
        <taxon>Streptophyta</taxon>
        <taxon>Embryophyta</taxon>
        <taxon>Tracheophyta</taxon>
        <taxon>Spermatophyta</taxon>
        <taxon>Magnoliopsida</taxon>
        <taxon>eudicotyledons</taxon>
        <taxon>Gunneridae</taxon>
        <taxon>Pentapetalae</taxon>
        <taxon>rosids</taxon>
        <taxon>fabids</taxon>
        <taxon>Fabales</taxon>
        <taxon>Fabaceae</taxon>
        <taxon>Papilionoideae</taxon>
        <taxon>50 kb inversion clade</taxon>
        <taxon>NPAAA clade</taxon>
        <taxon>Hologalegina</taxon>
        <taxon>IRL clade</taxon>
        <taxon>Trifolieae</taxon>
        <taxon>Trifolium</taxon>
    </lineage>
</organism>
<feature type="coiled-coil region" evidence="1">
    <location>
        <begin position="3"/>
        <end position="37"/>
    </location>
</feature>
<accession>A0A2Z6MNE8</accession>
<dbReference type="OrthoDB" id="10261062at2759"/>
<reference evidence="3" key="1">
    <citation type="journal article" date="2017" name="Front. Plant Sci.">
        <title>Climate Clever Clovers: New Paradigm to Reduce the Environmental Footprint of Ruminants by Breeding Low Methanogenic Forages Utilizing Haplotype Variation.</title>
        <authorList>
            <person name="Kaur P."/>
            <person name="Appels R."/>
            <person name="Bayer P.E."/>
            <person name="Keeble-Gagnere G."/>
            <person name="Wang J."/>
            <person name="Hirakawa H."/>
            <person name="Shirasawa K."/>
            <person name="Vercoe P."/>
            <person name="Stefanova K."/>
            <person name="Durmic Z."/>
            <person name="Nichols P."/>
            <person name="Revell C."/>
            <person name="Isobe S.N."/>
            <person name="Edwards D."/>
            <person name="Erskine W."/>
        </authorList>
    </citation>
    <scope>NUCLEOTIDE SEQUENCE [LARGE SCALE GENOMIC DNA]</scope>
    <source>
        <strain evidence="3">cv. Daliak</strain>
    </source>
</reference>
<evidence type="ECO:0000313" key="3">
    <source>
        <dbReference type="Proteomes" id="UP000242715"/>
    </source>
</evidence>
<evidence type="ECO:0000256" key="1">
    <source>
        <dbReference type="SAM" id="Coils"/>
    </source>
</evidence>
<name>A0A2Z6MNE8_TRISU</name>
<protein>
    <submittedName>
        <fullName evidence="2">Uncharacterized protein</fullName>
    </submittedName>
</protein>
<keyword evidence="3" id="KW-1185">Reference proteome</keyword>
<sequence>MSSSEILQELESLKNEKTKIEHKISLLEAQLKDINLQKQVSASSNGSSPYATNGLEPHMIHRYSRHLVLPSFGVQERFQGYGYGGVGRRCVEMGVLVVSRLFVWEEELVRQLLDRLASVNLSLEEDRWVWGIG</sequence>